<protein>
    <submittedName>
        <fullName evidence="1">Uncharacterized protein</fullName>
    </submittedName>
</protein>
<dbReference type="EMBL" id="RHXB01000008">
    <property type="protein sequence ID" value="RSE25272.1"/>
    <property type="molecule type" value="Genomic_DNA"/>
</dbReference>
<proteinExistence type="predicted"/>
<comment type="caution">
    <text evidence="1">The sequence shown here is derived from an EMBL/GenBank/DDBJ whole genome shotgun (WGS) entry which is preliminary data.</text>
</comment>
<evidence type="ECO:0000313" key="1">
    <source>
        <dbReference type="EMBL" id="RSE25272.1"/>
    </source>
</evidence>
<sequence length="60" mass="7215">MRYPLILPQAVCHLPRRHHCRSFTLDEKRRLLYWNFRTTISPNPSGRAIAMRRTVDSHKN</sequence>
<dbReference type="AlphaFoldDB" id="A0A427UXM8"/>
<dbReference type="OrthoDB" id="6589588at2"/>
<organism evidence="1 2">
    <name type="scientific">Atlantibacter subterraneus</name>
    <dbReference type="NCBI Taxonomy" id="255519"/>
    <lineage>
        <taxon>Bacteria</taxon>
        <taxon>Pseudomonadati</taxon>
        <taxon>Pseudomonadota</taxon>
        <taxon>Gammaproteobacteria</taxon>
        <taxon>Enterobacterales</taxon>
        <taxon>Enterobacteriaceae</taxon>
        <taxon>Atlantibacter</taxon>
    </lineage>
</organism>
<name>A0A427UXM8_9ENTR</name>
<evidence type="ECO:0000313" key="2">
    <source>
        <dbReference type="Proteomes" id="UP000275331"/>
    </source>
</evidence>
<reference evidence="1 2" key="1">
    <citation type="submission" date="2018-10" db="EMBL/GenBank/DDBJ databases">
        <title>Transmission dynamics of multidrug resistant bacteria on intensive care unit surfaces.</title>
        <authorList>
            <person name="D'Souza A.W."/>
            <person name="Potter R.F."/>
            <person name="Wallace M."/>
            <person name="Shupe A."/>
            <person name="Patel S."/>
            <person name="Sun S."/>
            <person name="Gul D."/>
            <person name="Kwon J.H."/>
            <person name="Andleeb S."/>
            <person name="Burnham C.-A.D."/>
            <person name="Dantas G."/>
        </authorList>
    </citation>
    <scope>NUCLEOTIDE SEQUENCE [LARGE SCALE GENOMIC DNA]</scope>
    <source>
        <strain evidence="1 2">AS_373</strain>
    </source>
</reference>
<gene>
    <name evidence="1" type="ORF">EGT71_13020</name>
</gene>
<accession>A0A427UXM8</accession>
<dbReference type="Proteomes" id="UP000275331">
    <property type="component" value="Unassembled WGS sequence"/>
</dbReference>